<protein>
    <submittedName>
        <fullName evidence="3">Uncharacterized protein</fullName>
    </submittedName>
</protein>
<dbReference type="InterPro" id="IPR046187">
    <property type="entry name" value="DUF6215"/>
</dbReference>
<keyword evidence="4" id="KW-1185">Reference proteome</keyword>
<feature type="transmembrane region" description="Helical" evidence="2">
    <location>
        <begin position="12"/>
        <end position="33"/>
    </location>
</feature>
<feature type="transmembrane region" description="Helical" evidence="2">
    <location>
        <begin position="39"/>
        <end position="60"/>
    </location>
</feature>
<dbReference type="EMBL" id="JFCB01000001">
    <property type="protein sequence ID" value="KES09143.1"/>
    <property type="molecule type" value="Genomic_DNA"/>
</dbReference>
<gene>
    <name evidence="3" type="ORF">BU52_03575</name>
</gene>
<accession>A0A081Y020</accession>
<name>A0A081Y020_STRTO</name>
<dbReference type="eggNOG" id="ENOG502ZD2U">
    <property type="taxonomic scope" value="Bacteria"/>
</dbReference>
<comment type="caution">
    <text evidence="3">The sequence shown here is derived from an EMBL/GenBank/DDBJ whole genome shotgun (WGS) entry which is preliminary data.</text>
</comment>
<feature type="region of interest" description="Disordered" evidence="1">
    <location>
        <begin position="69"/>
        <end position="108"/>
    </location>
</feature>
<keyword evidence="2" id="KW-1133">Transmembrane helix</keyword>
<proteinExistence type="predicted"/>
<feature type="compositionally biased region" description="Low complexity" evidence="1">
    <location>
        <begin position="92"/>
        <end position="102"/>
    </location>
</feature>
<sequence length="336" mass="35077">MLGFLLRLLPFWVREPLLIVVGSVFGVRIMYLALRDGTWVAAAIGVAFLVFTAVRVHTVVRALRARRNPSPAASAGGAVPDDAARPQPQPQAPAGRRPTPAASEKEPNAWGQAVAAVAVFAALGAAAWLGPQLLPSGDDGTPRAASCPSGEGEELPSAYKKTSRAVTGDELCKALNRSDLAQLLGTPGETATVASGTSDTAPLTDGKVAQPEAEVRFDTYTVNVSATYNRMSIAQYVKLMEFGEETDVRTLSVLGRPAVLFSDHTMKIEISLGGGGSGGPVEQGPLARTLTVALDGKDRGGYYDITVWSTSGTLPDDSALLGIAETVLPALPDRTV</sequence>
<feature type="compositionally biased region" description="Low complexity" evidence="1">
    <location>
        <begin position="69"/>
        <end position="81"/>
    </location>
</feature>
<dbReference type="Pfam" id="PF19721">
    <property type="entry name" value="DUF6215"/>
    <property type="match status" value="1"/>
</dbReference>
<dbReference type="OrthoDB" id="3872863at2"/>
<reference evidence="3 4" key="1">
    <citation type="submission" date="2014-02" db="EMBL/GenBank/DDBJ databases">
        <title>The genome announcement of Streptomyces toyocaensis NRRL15009.</title>
        <authorList>
            <person name="Hong H.-J."/>
            <person name="Kwun M.J."/>
        </authorList>
    </citation>
    <scope>NUCLEOTIDE SEQUENCE [LARGE SCALE GENOMIC DNA]</scope>
    <source>
        <strain evidence="3 4">NRRL 15009</strain>
    </source>
</reference>
<evidence type="ECO:0000256" key="2">
    <source>
        <dbReference type="SAM" id="Phobius"/>
    </source>
</evidence>
<dbReference type="Proteomes" id="UP000028341">
    <property type="component" value="Unassembled WGS sequence"/>
</dbReference>
<evidence type="ECO:0000313" key="4">
    <source>
        <dbReference type="Proteomes" id="UP000028341"/>
    </source>
</evidence>
<organism evidence="3 4">
    <name type="scientific">Streptomyces toyocaensis</name>
    <dbReference type="NCBI Taxonomy" id="55952"/>
    <lineage>
        <taxon>Bacteria</taxon>
        <taxon>Bacillati</taxon>
        <taxon>Actinomycetota</taxon>
        <taxon>Actinomycetes</taxon>
        <taxon>Kitasatosporales</taxon>
        <taxon>Streptomycetaceae</taxon>
        <taxon>Streptomyces</taxon>
    </lineage>
</organism>
<dbReference type="AlphaFoldDB" id="A0A081Y020"/>
<evidence type="ECO:0000313" key="3">
    <source>
        <dbReference type="EMBL" id="KES09143.1"/>
    </source>
</evidence>
<keyword evidence="2" id="KW-0472">Membrane</keyword>
<keyword evidence="2" id="KW-0812">Transmembrane</keyword>
<feature type="region of interest" description="Disordered" evidence="1">
    <location>
        <begin position="137"/>
        <end position="159"/>
    </location>
</feature>
<dbReference type="RefSeq" id="WP_037927516.1">
    <property type="nucleotide sequence ID" value="NZ_JFCB01000001.1"/>
</dbReference>
<evidence type="ECO:0000256" key="1">
    <source>
        <dbReference type="SAM" id="MobiDB-lite"/>
    </source>
</evidence>